<accession>L7CAL6</accession>
<name>L7CAL6_RHOBT</name>
<protein>
    <submittedName>
        <fullName evidence="2">Uncharacterized protein</fullName>
    </submittedName>
</protein>
<dbReference type="AlphaFoldDB" id="L7CAL6"/>
<dbReference type="PATRIC" id="fig|993516.3.peg.5782"/>
<reference evidence="2 3" key="1">
    <citation type="journal article" date="2013" name="Mar. Genomics">
        <title>Expression of sulfatases in Rhodopirellula baltica and the diversity of sulfatases in the genus Rhodopirellula.</title>
        <authorList>
            <person name="Wegner C.E."/>
            <person name="Richter-Heitmann T."/>
            <person name="Klindworth A."/>
            <person name="Klockow C."/>
            <person name="Richter M."/>
            <person name="Achstetter T."/>
            <person name="Glockner F.O."/>
            <person name="Harder J."/>
        </authorList>
    </citation>
    <scope>NUCLEOTIDE SEQUENCE [LARGE SCALE GENOMIC DNA]</scope>
    <source>
        <strain evidence="2 3">SWK14</strain>
    </source>
</reference>
<dbReference type="EMBL" id="AMWG01000147">
    <property type="protein sequence ID" value="ELP30682.1"/>
    <property type="molecule type" value="Genomic_DNA"/>
</dbReference>
<evidence type="ECO:0000313" key="2">
    <source>
        <dbReference type="EMBL" id="ELP30682.1"/>
    </source>
</evidence>
<evidence type="ECO:0000313" key="3">
    <source>
        <dbReference type="Proteomes" id="UP000010959"/>
    </source>
</evidence>
<sequence length="44" mass="4786">MDDDAQSLGSIGTHDIHDVGNADNTLSRDQVTHRILPAPIFSVR</sequence>
<proteinExistence type="predicted"/>
<organism evidence="2 3">
    <name type="scientific">Rhodopirellula baltica SWK14</name>
    <dbReference type="NCBI Taxonomy" id="993516"/>
    <lineage>
        <taxon>Bacteria</taxon>
        <taxon>Pseudomonadati</taxon>
        <taxon>Planctomycetota</taxon>
        <taxon>Planctomycetia</taxon>
        <taxon>Pirellulales</taxon>
        <taxon>Pirellulaceae</taxon>
        <taxon>Rhodopirellula</taxon>
    </lineage>
</organism>
<evidence type="ECO:0000256" key="1">
    <source>
        <dbReference type="SAM" id="MobiDB-lite"/>
    </source>
</evidence>
<feature type="region of interest" description="Disordered" evidence="1">
    <location>
        <begin position="1"/>
        <end position="31"/>
    </location>
</feature>
<gene>
    <name evidence="2" type="ORF">RBSWK_05411</name>
</gene>
<comment type="caution">
    <text evidence="2">The sequence shown here is derived from an EMBL/GenBank/DDBJ whole genome shotgun (WGS) entry which is preliminary data.</text>
</comment>
<dbReference type="Proteomes" id="UP000010959">
    <property type="component" value="Unassembled WGS sequence"/>
</dbReference>